<evidence type="ECO:0000313" key="1">
    <source>
        <dbReference type="EMBL" id="VEU72896.1"/>
    </source>
</evidence>
<reference evidence="1 2" key="1">
    <citation type="submission" date="2019-01" db="EMBL/GenBank/DDBJ databases">
        <authorList>
            <consortium name="Pathogen Informatics"/>
        </authorList>
    </citation>
    <scope>NUCLEOTIDE SEQUENCE [LARGE SCALE GENOMIC DNA]</scope>
    <source>
        <strain evidence="1 2">NCTC10186</strain>
    </source>
</reference>
<organism evidence="1 2">
    <name type="scientific">Mycoplasmopsis gallopavonis</name>
    <dbReference type="NCBI Taxonomy" id="76629"/>
    <lineage>
        <taxon>Bacteria</taxon>
        <taxon>Bacillati</taxon>
        <taxon>Mycoplasmatota</taxon>
        <taxon>Mycoplasmoidales</taxon>
        <taxon>Metamycoplasmataceae</taxon>
        <taxon>Mycoplasmopsis</taxon>
    </lineage>
</organism>
<dbReference type="Proteomes" id="UP000289862">
    <property type="component" value="Chromosome"/>
</dbReference>
<dbReference type="KEGG" id="mgal:NCTC10186_00372"/>
<dbReference type="AlphaFoldDB" id="A0A449AZL3"/>
<proteinExistence type="predicted"/>
<evidence type="ECO:0000313" key="2">
    <source>
        <dbReference type="Proteomes" id="UP000289862"/>
    </source>
</evidence>
<keyword evidence="2" id="KW-1185">Reference proteome</keyword>
<dbReference type="EMBL" id="LR215031">
    <property type="protein sequence ID" value="VEU72896.1"/>
    <property type="molecule type" value="Genomic_DNA"/>
</dbReference>
<gene>
    <name evidence="1" type="ORF">NCTC10186_00372</name>
</gene>
<name>A0A449AZL3_9BACT</name>
<dbReference type="RefSeq" id="WP_129724625.1">
    <property type="nucleotide sequence ID" value="NZ_LR215031.1"/>
</dbReference>
<protein>
    <submittedName>
        <fullName evidence="1">Uncharacterized protein</fullName>
    </submittedName>
</protein>
<sequence length="545" mass="65407">MIRKYKKILIWSLITVTTSASLATLTYYIYGDKNQTYEIEAPKSISHLNKLKLKKQEFIDKKNEILEKHLFKSDEKFIFYDWKKIKNIEFNYYLVNLYRRSNFKNLRFKNQLSNIFKLDKISDLPLVIFDNYLYSIALEPNLENEEWKEKIKNYLKKFWNKKLNYLYDKKLDSFGITAFADINIKIYSALKEIGLSSILSELDFSNQLISLKKALEDKVNENENLSLNKDYLLKILKIKQILNEDLTNDEKTFLINFKNDIENEIITSYDFDLATMEYIWSVYELLNHYSVENNIFSSIENNSFFQEDKIKQDKYMFLFLNSTFWINKFNLWEENKKLTYLQQNLDSIDFYYNLDSFIAYSYSLFLPFDQNIALSFIKYLFSSFRETQQALSFKNLLNIYFALKILNENDLKISNDIIDRINNLLLNNLNISESYETLIILGCLFQIKHYDIKKKIIVPIKKVAETKQLINNLKQISNIDLAIIFKDLSYFLDLKINWENILKNDDFRNLYYFLFDIIPNENKKQEYSQETLFDLYSSIYKKQGV</sequence>
<accession>A0A449AZL3</accession>